<dbReference type="GO" id="GO:0017000">
    <property type="term" value="P:antibiotic biosynthetic process"/>
    <property type="evidence" value="ECO:0007669"/>
    <property type="project" value="UniProtKB-ARBA"/>
</dbReference>
<dbReference type="InterPro" id="IPR010080">
    <property type="entry name" value="Thioester_reductase-like_dom"/>
</dbReference>
<dbReference type="FunFam" id="3.40.50.12780:FF:000012">
    <property type="entry name" value="Non-ribosomal peptide synthetase"/>
    <property type="match status" value="1"/>
</dbReference>
<dbReference type="InterPro" id="IPR036736">
    <property type="entry name" value="ACP-like_sf"/>
</dbReference>
<dbReference type="PANTHER" id="PTHR44845">
    <property type="entry name" value="CARRIER DOMAIN-CONTAINING PROTEIN"/>
    <property type="match status" value="1"/>
</dbReference>
<dbReference type="OrthoDB" id="2472181at2"/>
<dbReference type="PROSITE" id="PS50075">
    <property type="entry name" value="CARRIER"/>
    <property type="match status" value="1"/>
</dbReference>
<evidence type="ECO:0000256" key="2">
    <source>
        <dbReference type="ARBA" id="ARBA00022450"/>
    </source>
</evidence>
<dbReference type="InterPro" id="IPR020806">
    <property type="entry name" value="PKS_PP-bd"/>
</dbReference>
<dbReference type="SUPFAM" id="SSF56801">
    <property type="entry name" value="Acetyl-CoA synthetase-like"/>
    <property type="match status" value="1"/>
</dbReference>
<dbReference type="InterPro" id="IPR010071">
    <property type="entry name" value="AA_adenyl_dom"/>
</dbReference>
<dbReference type="Pfam" id="PF00501">
    <property type="entry name" value="AMP-binding"/>
    <property type="match status" value="1"/>
</dbReference>
<dbReference type="PROSITE" id="PS00012">
    <property type="entry name" value="PHOSPHOPANTETHEINE"/>
    <property type="match status" value="1"/>
</dbReference>
<dbReference type="InterPro" id="IPR013120">
    <property type="entry name" value="FAR_NAD-bd"/>
</dbReference>
<keyword evidence="4" id="KW-0436">Ligase</keyword>
<dbReference type="Gene3D" id="2.30.38.10">
    <property type="entry name" value="Luciferase, Domain 3"/>
    <property type="match status" value="1"/>
</dbReference>
<dbReference type="PANTHER" id="PTHR44845:SF6">
    <property type="entry name" value="BETA-ALANINE-ACTIVATING ENZYME"/>
    <property type="match status" value="1"/>
</dbReference>
<dbReference type="SMART" id="SM00823">
    <property type="entry name" value="PKS_PP"/>
    <property type="match status" value="1"/>
</dbReference>
<dbReference type="InterPro" id="IPR036291">
    <property type="entry name" value="NAD(P)-bd_dom_sf"/>
</dbReference>
<dbReference type="SUPFAM" id="SSF52777">
    <property type="entry name" value="CoA-dependent acyltransferases"/>
    <property type="match status" value="2"/>
</dbReference>
<dbReference type="Pfam" id="PF13193">
    <property type="entry name" value="AMP-binding_C"/>
    <property type="match status" value="1"/>
</dbReference>
<comment type="cofactor">
    <cofactor evidence="1">
        <name>pantetheine 4'-phosphate</name>
        <dbReference type="ChEBI" id="CHEBI:47942"/>
    </cofactor>
</comment>
<dbReference type="Gene3D" id="1.10.1200.10">
    <property type="entry name" value="ACP-like"/>
    <property type="match status" value="1"/>
</dbReference>
<dbReference type="EMBL" id="VIVR01000001">
    <property type="protein sequence ID" value="TWE15931.1"/>
    <property type="molecule type" value="Genomic_DNA"/>
</dbReference>
<dbReference type="InterPro" id="IPR006162">
    <property type="entry name" value="Ppantetheine_attach_site"/>
</dbReference>
<dbReference type="InterPro" id="IPR000873">
    <property type="entry name" value="AMP-dep_synth/lig_dom"/>
</dbReference>
<dbReference type="GO" id="GO:0016874">
    <property type="term" value="F:ligase activity"/>
    <property type="evidence" value="ECO:0007669"/>
    <property type="project" value="UniProtKB-KW"/>
</dbReference>
<dbReference type="InterPro" id="IPR001242">
    <property type="entry name" value="Condensation_dom"/>
</dbReference>
<dbReference type="Gene3D" id="3.30.300.30">
    <property type="match status" value="1"/>
</dbReference>
<reference evidence="6 7" key="1">
    <citation type="submission" date="2019-06" db="EMBL/GenBank/DDBJ databases">
        <title>Sequencing the genomes of 1000 actinobacteria strains.</title>
        <authorList>
            <person name="Klenk H.-P."/>
        </authorList>
    </citation>
    <scope>NUCLEOTIDE SEQUENCE [LARGE SCALE GENOMIC DNA]</scope>
    <source>
        <strain evidence="6 7">DSM 41649</strain>
    </source>
</reference>
<dbReference type="GO" id="GO:0031177">
    <property type="term" value="F:phosphopantetheine binding"/>
    <property type="evidence" value="ECO:0007669"/>
    <property type="project" value="InterPro"/>
</dbReference>
<comment type="caution">
    <text evidence="6">The sequence shown here is derived from an EMBL/GenBank/DDBJ whole genome shotgun (WGS) entry which is preliminary data.</text>
</comment>
<evidence type="ECO:0000256" key="4">
    <source>
        <dbReference type="ARBA" id="ARBA00022598"/>
    </source>
</evidence>
<keyword evidence="3" id="KW-0597">Phosphoprotein</keyword>
<dbReference type="Proteomes" id="UP000318416">
    <property type="component" value="Unassembled WGS sequence"/>
</dbReference>
<evidence type="ECO:0000313" key="6">
    <source>
        <dbReference type="EMBL" id="TWE15931.1"/>
    </source>
</evidence>
<accession>A0A561EK02</accession>
<dbReference type="SUPFAM" id="SSF47336">
    <property type="entry name" value="ACP-like"/>
    <property type="match status" value="1"/>
</dbReference>
<gene>
    <name evidence="6" type="ORF">FB465_0883</name>
</gene>
<dbReference type="InterPro" id="IPR045851">
    <property type="entry name" value="AMP-bd_C_sf"/>
</dbReference>
<dbReference type="Pfam" id="PF07993">
    <property type="entry name" value="NAD_binding_4"/>
    <property type="match status" value="1"/>
</dbReference>
<protein>
    <submittedName>
        <fullName evidence="6">Nonribosomal peptide synthetase MxcG</fullName>
    </submittedName>
</protein>
<dbReference type="InterPro" id="IPR009081">
    <property type="entry name" value="PP-bd_ACP"/>
</dbReference>
<keyword evidence="2" id="KW-0596">Phosphopantetheine</keyword>
<dbReference type="Gene3D" id="3.30.559.10">
    <property type="entry name" value="Chloramphenicol acetyltransferase-like domain"/>
    <property type="match status" value="1"/>
</dbReference>
<dbReference type="Gene3D" id="3.40.50.980">
    <property type="match status" value="2"/>
</dbReference>
<sequence length="1438" mass="153690">MTVSPGRARQPSAAQYGVWSGQQLVPQDPLYNLGQCVEIAGPLDVVIFERALRTAVTEAESLHCRYTADQDGTGARSTVEVSQDWALQVVDVSAEADPWAAAERWMRADLAVPADLTGGRLFAQALFHAGGDRHFWYQRVHHIALDGFGLVMLIRRVAALYTALVDGAGWAGRAFGPLQAVLDEDAAYRTSQDFERDRAFWTARFRDRPVPVSIAGRAARASGTPVRESVQLPLRVGEALAAAARATGTTRPALLLAATAAYLHRHTGAPEIVLGLPIAGRLGSVSRHTPCMQMNILPLRIPVGPASTLRELATHTAHQLRQAGPHQRYRHEQLRRDLQLLGGERRLLGPVVNLMPFENRLTFAGRPAVGHTISPGPVEDLSVGVHSGTRGGGIRLEFSANPQLYGAEELSTRLAEFSDLLARAVSTPGEAIHRNRREPARTPVLDGGPLPVEARPVSELILDQASTRPDAVAVEYRDQRITYRQLAEDARQLADRLIVHGAGPGRLVAVLLPRGAEAAAVLLGVLLAGAGYLPLDPDGPPARNDTVLTRARPSLLVTTAEYRNRVPATSPATVLLLDRAELTSHHPGAAAPPRDEDPAYVQYTSGSTGRPNGVVVGHGALAHFAASASQVYRIGPRDRVLQFAPLHFDTSVEEIFLTLSAGATLVVRTEEMLRSVPGFLTACDDLRITVLDLPTALWHEVALSLHTGAAALPASVHTVIIGGEAAAPERVRQWRRQVGPQVRLLNTYGPTEATVVATCAVLHGDGSVAPSRTDAPRTPIGRPLPGVRAAVLDGAGRPVRAGAAGELHLMGGGLATGYLGDTELTARRFVLLDHLPGRPRAYRTGDLVRRRDDGRLVFLGRVDEELKTSGHRVHPADVENALLGHPRVREAAVVGQELADGTKRLTAYVVGEPPGEPTAGELRHHLSGILPAAAVPAVVVLTSPLPRTGTGKLDRRALPARAAPSSVAAGELERLVLAVWEEVLGVPGLSVHDDFFDLGGHSLQTLQAAHRLGIRLGRDIPAHTVFRHPTAAALAEVLRDGEQPFASVPAASVPAELRADAVLHPDVAPATSAARRQGPARCVLLTGATGYVGAHLLHELLARTDARIVCAVRSATPEHGLRRIRQALTDHRLGLGQWHDRVQALPSDLTRPGLGLDPVSWDELAEECDAIYHSAAAVSMARSYRSMRAANVSGTEELLRLAATGRPSSFHHLSTLALSAQDTGLPSGYLQSKWAAERLVEQAATRGLPVTVYRLGRVTGPPATASVNESDVFWRLLRAAIRTGALPAPDALDVAEVWTPADYVARAVVHLSSAGTDGVFDLAPHAATRLSDVVRWVTDYGFSFERRAPEGTAADEADEADQVALSLLDLGPLHGLHTGSGRIPTGEPARALADSGIHCPPVDRRLIHRYLDHCVATGFLPPPNRERRTFPHPGGDSG</sequence>
<dbReference type="Pfam" id="PF00668">
    <property type="entry name" value="Condensation"/>
    <property type="match status" value="1"/>
</dbReference>
<dbReference type="InterPro" id="IPR023213">
    <property type="entry name" value="CAT-like_dom_sf"/>
</dbReference>
<evidence type="ECO:0000256" key="1">
    <source>
        <dbReference type="ARBA" id="ARBA00001957"/>
    </source>
</evidence>
<dbReference type="GO" id="GO:0008610">
    <property type="term" value="P:lipid biosynthetic process"/>
    <property type="evidence" value="ECO:0007669"/>
    <property type="project" value="UniProtKB-ARBA"/>
</dbReference>
<proteinExistence type="predicted"/>
<dbReference type="CDD" id="cd05930">
    <property type="entry name" value="A_NRPS"/>
    <property type="match status" value="1"/>
</dbReference>
<dbReference type="Pfam" id="PF00550">
    <property type="entry name" value="PP-binding"/>
    <property type="match status" value="1"/>
</dbReference>
<organism evidence="6 7">
    <name type="scientific">Kitasatospora atroaurantiaca</name>
    <dbReference type="NCBI Taxonomy" id="285545"/>
    <lineage>
        <taxon>Bacteria</taxon>
        <taxon>Bacillati</taxon>
        <taxon>Actinomycetota</taxon>
        <taxon>Actinomycetes</taxon>
        <taxon>Kitasatosporales</taxon>
        <taxon>Streptomycetaceae</taxon>
        <taxon>Kitasatospora</taxon>
    </lineage>
</organism>
<dbReference type="Gene3D" id="3.40.50.720">
    <property type="entry name" value="NAD(P)-binding Rossmann-like Domain"/>
    <property type="match status" value="1"/>
</dbReference>
<evidence type="ECO:0000256" key="3">
    <source>
        <dbReference type="ARBA" id="ARBA00022553"/>
    </source>
</evidence>
<dbReference type="RefSeq" id="WP_145787730.1">
    <property type="nucleotide sequence ID" value="NZ_BAAABR010000026.1"/>
</dbReference>
<evidence type="ECO:0000259" key="5">
    <source>
        <dbReference type="PROSITE" id="PS50075"/>
    </source>
</evidence>
<dbReference type="NCBIfam" id="TIGR01733">
    <property type="entry name" value="AA-adenyl-dom"/>
    <property type="match status" value="1"/>
</dbReference>
<dbReference type="NCBIfam" id="TIGR01746">
    <property type="entry name" value="Thioester-redct"/>
    <property type="match status" value="1"/>
</dbReference>
<evidence type="ECO:0000313" key="7">
    <source>
        <dbReference type="Proteomes" id="UP000318416"/>
    </source>
</evidence>
<dbReference type="InterPro" id="IPR025110">
    <property type="entry name" value="AMP-bd_C"/>
</dbReference>
<keyword evidence="7" id="KW-1185">Reference proteome</keyword>
<name>A0A561EK02_9ACTN</name>
<dbReference type="SUPFAM" id="SSF51735">
    <property type="entry name" value="NAD(P)-binding Rossmann-fold domains"/>
    <property type="match status" value="1"/>
</dbReference>
<dbReference type="CDD" id="cd05235">
    <property type="entry name" value="SDR_e1"/>
    <property type="match status" value="1"/>
</dbReference>
<dbReference type="Gene3D" id="3.30.559.30">
    <property type="entry name" value="Nonribosomal peptide synthetase, condensation domain"/>
    <property type="match status" value="1"/>
</dbReference>
<feature type="domain" description="Carrier" evidence="5">
    <location>
        <begin position="967"/>
        <end position="1042"/>
    </location>
</feature>